<name>A0A934KT60_9BACT</name>
<dbReference type="EMBL" id="JAEKNN010000072">
    <property type="protein sequence ID" value="MBJ7610652.1"/>
    <property type="molecule type" value="Genomic_DNA"/>
</dbReference>
<dbReference type="AlphaFoldDB" id="A0A934KT60"/>
<dbReference type="GO" id="GO:0140662">
    <property type="term" value="F:ATP-dependent protein folding chaperone"/>
    <property type="evidence" value="ECO:0007669"/>
    <property type="project" value="InterPro"/>
</dbReference>
<keyword evidence="4" id="KW-0346">Stress response</keyword>
<dbReference type="InterPro" id="IPR013126">
    <property type="entry name" value="Hsp_70_fam"/>
</dbReference>
<dbReference type="InterPro" id="IPR043129">
    <property type="entry name" value="ATPase_NBD"/>
</dbReference>
<dbReference type="PROSITE" id="PS01036">
    <property type="entry name" value="HSP70_3"/>
    <property type="match status" value="1"/>
</dbReference>
<sequence length="643" mass="65425">MTVAPPTRETSWRLAIDFGTVFTVAAIARGDSSTLVDVEGNGTNRLHSGVLLDADGALVVGVAARHQADFNPERYEPTPKRSIGEGSIFLGDRTVPVVDVVAAVLSRVAAEARRAAGGSAPTEVVLTHPAGWAATRLAVLTKASHKAGLGEAVLLPEPVGAAVHIVAATAAIGRHVAIYDFGGGTLDAAVLRRTADGFAVAGPPGGRDPLGGEDIDQRIIDHLGRGPLGEQPDWKLLLAPPDLHWRRAATGLREAVQGAKEGLSTTAAWQIWVPGIDRDAQLTRAELDVLIRPDVDATVDTLLATMAAASVAPADLEGVYLVGGSSRIPLIAQTIWHRLGLEPHTYDDPKAVVALGAAEWRRAAPQPIAAPAAPLPPPPFVPAPAPAPTAAMFPVAPAVPTATSRAGTRRAGGAGGPPTWLRTVAIAAVAAAVIALVVGGVVLTRGSSGSPPAATATPVASLSSSQLAQVLPSAQDVGSGYTKASTTAQALSTLLVCGTAPHITGLVAESAALYTSSAATVFVDATQFSSGHAAAYVSGESTTLGACSGSWTITDPNSGQQVQVDAKQPDGAHIGAQTLRISADFTDSSGTTLYYQDITAASVNDAVVLVVIQQATDDPTRADALASAAIDNLRRAAYSATGS</sequence>
<dbReference type="Proteomes" id="UP000614410">
    <property type="component" value="Unassembled WGS sequence"/>
</dbReference>
<evidence type="ECO:0000256" key="4">
    <source>
        <dbReference type="ARBA" id="ARBA00023016"/>
    </source>
</evidence>
<organism evidence="6 7">
    <name type="scientific">Candidatus Amunia macphersoniae</name>
    <dbReference type="NCBI Taxonomy" id="3127014"/>
    <lineage>
        <taxon>Bacteria</taxon>
        <taxon>Bacillati</taxon>
        <taxon>Candidatus Dormiibacterota</taxon>
        <taxon>Candidatus Dormibacteria</taxon>
        <taxon>Candidatus Aeolococcales</taxon>
        <taxon>Candidatus Aeolococcaceae</taxon>
        <taxon>Candidatus Amunia</taxon>
    </lineage>
</organism>
<evidence type="ECO:0000313" key="7">
    <source>
        <dbReference type="Proteomes" id="UP000614410"/>
    </source>
</evidence>
<dbReference type="Pfam" id="PF00012">
    <property type="entry name" value="HSP70"/>
    <property type="match status" value="1"/>
</dbReference>
<dbReference type="Gene3D" id="3.90.640.10">
    <property type="entry name" value="Actin, Chain A, domain 4"/>
    <property type="match status" value="1"/>
</dbReference>
<evidence type="ECO:0000313" key="6">
    <source>
        <dbReference type="EMBL" id="MBJ7610652.1"/>
    </source>
</evidence>
<keyword evidence="3" id="KW-0067">ATP-binding</keyword>
<dbReference type="InterPro" id="IPR018181">
    <property type="entry name" value="Heat_shock_70_CS"/>
</dbReference>
<evidence type="ECO:0000256" key="5">
    <source>
        <dbReference type="ARBA" id="ARBA00023186"/>
    </source>
</evidence>
<comment type="similarity">
    <text evidence="1">Belongs to the heat shock protein 70 family.</text>
</comment>
<dbReference type="SUPFAM" id="SSF53067">
    <property type="entry name" value="Actin-like ATPase domain"/>
    <property type="match status" value="2"/>
</dbReference>
<accession>A0A934KT60</accession>
<dbReference type="GO" id="GO:0005524">
    <property type="term" value="F:ATP binding"/>
    <property type="evidence" value="ECO:0007669"/>
    <property type="project" value="UniProtKB-KW"/>
</dbReference>
<reference evidence="6 7" key="1">
    <citation type="submission" date="2020-10" db="EMBL/GenBank/DDBJ databases">
        <title>Ca. Dormibacterota MAGs.</title>
        <authorList>
            <person name="Montgomery K."/>
        </authorList>
    </citation>
    <scope>NUCLEOTIDE SEQUENCE [LARGE SCALE GENOMIC DNA]</scope>
    <source>
        <strain evidence="6">Mitchell_Peninsula_5</strain>
    </source>
</reference>
<evidence type="ECO:0000256" key="3">
    <source>
        <dbReference type="ARBA" id="ARBA00022840"/>
    </source>
</evidence>
<evidence type="ECO:0000256" key="2">
    <source>
        <dbReference type="ARBA" id="ARBA00022741"/>
    </source>
</evidence>
<dbReference type="Gene3D" id="3.30.420.40">
    <property type="match status" value="2"/>
</dbReference>
<dbReference type="PANTHER" id="PTHR42749">
    <property type="entry name" value="CELL SHAPE-DETERMINING PROTEIN MREB"/>
    <property type="match status" value="1"/>
</dbReference>
<proteinExistence type="inferred from homology"/>
<keyword evidence="2" id="KW-0547">Nucleotide-binding</keyword>
<comment type="caution">
    <text evidence="6">The sequence shown here is derived from an EMBL/GenBank/DDBJ whole genome shotgun (WGS) entry which is preliminary data.</text>
</comment>
<keyword evidence="5" id="KW-0143">Chaperone</keyword>
<dbReference type="PRINTS" id="PR00301">
    <property type="entry name" value="HEATSHOCK70"/>
</dbReference>
<evidence type="ECO:0000256" key="1">
    <source>
        <dbReference type="ARBA" id="ARBA00007381"/>
    </source>
</evidence>
<gene>
    <name evidence="6" type="ORF">JF887_14690</name>
</gene>
<protein>
    <submittedName>
        <fullName evidence="6">Hsp70 family protein</fullName>
    </submittedName>
</protein>
<dbReference type="PANTHER" id="PTHR42749:SF1">
    <property type="entry name" value="CELL SHAPE-DETERMINING PROTEIN MREB"/>
    <property type="match status" value="1"/>
</dbReference>